<proteinExistence type="predicted"/>
<evidence type="ECO:0000313" key="2">
    <source>
        <dbReference type="EMBL" id="PTB50469.1"/>
    </source>
</evidence>
<accession>A0A2T4A090</accession>
<evidence type="ECO:0000256" key="1">
    <source>
        <dbReference type="SAM" id="MobiDB-lite"/>
    </source>
</evidence>
<dbReference type="AlphaFoldDB" id="A0A2T4A090"/>
<name>A0A2T4A090_TRIHA</name>
<feature type="compositionally biased region" description="Polar residues" evidence="1">
    <location>
        <begin position="73"/>
        <end position="83"/>
    </location>
</feature>
<keyword evidence="3" id="KW-1185">Reference proteome</keyword>
<dbReference type="RefSeq" id="XP_024770146.1">
    <property type="nucleotide sequence ID" value="XM_024919778.1"/>
</dbReference>
<feature type="compositionally biased region" description="Polar residues" evidence="1">
    <location>
        <begin position="39"/>
        <end position="50"/>
    </location>
</feature>
<dbReference type="EMBL" id="KZ679688">
    <property type="protein sequence ID" value="PTB50469.1"/>
    <property type="molecule type" value="Genomic_DNA"/>
</dbReference>
<dbReference type="GeneID" id="36628347"/>
<gene>
    <name evidence="2" type="ORF">M431DRAFT_512035</name>
</gene>
<protein>
    <submittedName>
        <fullName evidence="2">Uncharacterized protein</fullName>
    </submittedName>
</protein>
<reference evidence="2 3" key="1">
    <citation type="submission" date="2016-07" db="EMBL/GenBank/DDBJ databases">
        <title>Multiple horizontal gene transfer events from other fungi enriched the ability of initially mycotrophic Trichoderma (Ascomycota) to feed on dead plant biomass.</title>
        <authorList>
            <consortium name="DOE Joint Genome Institute"/>
            <person name="Aerts A."/>
            <person name="Atanasova L."/>
            <person name="Chenthamara K."/>
            <person name="Zhang J."/>
            <person name="Grujic M."/>
            <person name="Henrissat B."/>
            <person name="Kuo A."/>
            <person name="Salamov A."/>
            <person name="Lipzen A."/>
            <person name="Labutti K."/>
            <person name="Barry K."/>
            <person name="Miao Y."/>
            <person name="Rahimi M.J."/>
            <person name="Shen Q."/>
            <person name="Grigoriev I.V."/>
            <person name="Kubicek C.P."/>
            <person name="Druzhinina I.S."/>
        </authorList>
    </citation>
    <scope>NUCLEOTIDE SEQUENCE [LARGE SCALE GENOMIC DNA]</scope>
    <source>
        <strain evidence="2 3">CBS 226.95</strain>
    </source>
</reference>
<dbReference type="Proteomes" id="UP000241690">
    <property type="component" value="Unassembled WGS sequence"/>
</dbReference>
<evidence type="ECO:0000313" key="3">
    <source>
        <dbReference type="Proteomes" id="UP000241690"/>
    </source>
</evidence>
<organism evidence="2 3">
    <name type="scientific">Trichoderma harzianum CBS 226.95</name>
    <dbReference type="NCBI Taxonomy" id="983964"/>
    <lineage>
        <taxon>Eukaryota</taxon>
        <taxon>Fungi</taxon>
        <taxon>Dikarya</taxon>
        <taxon>Ascomycota</taxon>
        <taxon>Pezizomycotina</taxon>
        <taxon>Sordariomycetes</taxon>
        <taxon>Hypocreomycetidae</taxon>
        <taxon>Hypocreales</taxon>
        <taxon>Hypocreaceae</taxon>
        <taxon>Trichoderma</taxon>
    </lineage>
</organism>
<feature type="region of interest" description="Disordered" evidence="1">
    <location>
        <begin position="39"/>
        <end position="108"/>
    </location>
</feature>
<sequence length="153" mass="16867">MVCFPIVETFPHVCPPDCCRTKHVLLKDSWRDEIWLGSDTSAPQSSSTALARSYPGQAHQGPERRIQIKRRFGQNTKSQQKALSIQPLAPGPEMTRPNVRGGSETCKNPLSDTISETCVKRVAVFDQNVTARCAVNSVCSPFPRGWANWAKGG</sequence>